<feature type="active site" evidence="3">
    <location>
        <position position="245"/>
    </location>
</feature>
<comment type="similarity">
    <text evidence="1 4">Belongs to the aldehyde dehydrogenase family.</text>
</comment>
<dbReference type="Gene3D" id="3.40.309.10">
    <property type="entry name" value="Aldehyde Dehydrogenase, Chain A, domain 2"/>
    <property type="match status" value="1"/>
</dbReference>
<dbReference type="InterPro" id="IPR016160">
    <property type="entry name" value="Ald_DH_CS_CYS"/>
</dbReference>
<feature type="domain" description="Aldehyde dehydrogenase" evidence="5">
    <location>
        <begin position="25"/>
        <end position="468"/>
    </location>
</feature>
<dbReference type="Gene3D" id="3.40.605.10">
    <property type="entry name" value="Aldehyde Dehydrogenase, Chain A, domain 1"/>
    <property type="match status" value="1"/>
</dbReference>
<dbReference type="PROSITE" id="PS00070">
    <property type="entry name" value="ALDEHYDE_DEHYDR_CYS"/>
    <property type="match status" value="1"/>
</dbReference>
<dbReference type="InterPro" id="IPR029510">
    <property type="entry name" value="Ald_DH_CS_GLU"/>
</dbReference>
<comment type="caution">
    <text evidence="6">The sequence shown here is derived from an EMBL/GenBank/DDBJ whole genome shotgun (WGS) entry which is preliminary data.</text>
</comment>
<dbReference type="RefSeq" id="WP_128496267.1">
    <property type="nucleotide sequence ID" value="NZ_RZNB01000008.1"/>
</dbReference>
<reference evidence="6 7" key="1">
    <citation type="submission" date="2018-12" db="EMBL/GenBank/DDBJ databases">
        <authorList>
            <person name="Li F."/>
        </authorList>
    </citation>
    <scope>NUCLEOTIDE SEQUENCE [LARGE SCALE GENOMIC DNA]</scope>
    <source>
        <strain evidence="6 7">11W25H-1</strain>
    </source>
</reference>
<keyword evidence="2 4" id="KW-0560">Oxidoreductase</keyword>
<dbReference type="InterPro" id="IPR016162">
    <property type="entry name" value="Ald_DH_N"/>
</dbReference>
<dbReference type="AlphaFoldDB" id="A0A3S4BBI8"/>
<evidence type="ECO:0000256" key="4">
    <source>
        <dbReference type="RuleBase" id="RU003345"/>
    </source>
</evidence>
<evidence type="ECO:0000313" key="6">
    <source>
        <dbReference type="EMBL" id="RWZ46235.1"/>
    </source>
</evidence>
<dbReference type="SUPFAM" id="SSF53720">
    <property type="entry name" value="ALDH-like"/>
    <property type="match status" value="1"/>
</dbReference>
<evidence type="ECO:0000256" key="1">
    <source>
        <dbReference type="ARBA" id="ARBA00009986"/>
    </source>
</evidence>
<organism evidence="6 7">
    <name type="scientific">Labedella phragmitis</name>
    <dbReference type="NCBI Taxonomy" id="2498849"/>
    <lineage>
        <taxon>Bacteria</taxon>
        <taxon>Bacillati</taxon>
        <taxon>Actinomycetota</taxon>
        <taxon>Actinomycetes</taxon>
        <taxon>Micrococcales</taxon>
        <taxon>Microbacteriaceae</taxon>
        <taxon>Labedella</taxon>
    </lineage>
</organism>
<dbReference type="InterPro" id="IPR015590">
    <property type="entry name" value="Aldehyde_DH_dom"/>
</dbReference>
<evidence type="ECO:0000313" key="7">
    <source>
        <dbReference type="Proteomes" id="UP000288547"/>
    </source>
</evidence>
<accession>A0A3S4BBI8</accession>
<gene>
    <name evidence="6" type="ORF">ELQ90_15820</name>
</gene>
<proteinExistence type="inferred from homology"/>
<dbReference type="EMBL" id="RZNB01000008">
    <property type="protein sequence ID" value="RWZ46235.1"/>
    <property type="molecule type" value="Genomic_DNA"/>
</dbReference>
<dbReference type="PROSITE" id="PS00687">
    <property type="entry name" value="ALDEHYDE_DEHYDR_GLU"/>
    <property type="match status" value="1"/>
</dbReference>
<sequence length="476" mass="49782">MTETRPATLLDEITVAPESGRAIPDAATRETIGYAPIHSTEHLDAAIERARAAQPAWAALPVEERSAILHRAADEIDAHAEELAQIIAREQGKPLNGPGARFEAGGCAVWLRNAADTTLEPEVLFEADGTRSELHYAPLGVVGAISPWNWPALIAMWQIAPSLRMGNAVVAKPSEYTPLSVLAVAALMNRHLPDGLLTVVAGGRDVGEAIAGHPGLDKVMFTGSTATGRSIIRSSADNLARLTLELGGNDAGIVLPGTDIDAIAQNLFWGIFINTGQTCAALKRLYVHDSQYDAVVDALATIAESTPMGAGVDEGSALGPLSTSQQFDIVSGLVDDARERGARIVTGGEAAPELGPHFYRATVVADIEDGAPLVDTEQFGPVIPVIRYSDVDDAIARANASDQGLGASVWADDPEAAMAIAARLEAGTVWINQHGTLNPLVPFGGVKGSGYGMEFGREGLKAVAAPKVITRTVAAL</sequence>
<keyword evidence="7" id="KW-1185">Reference proteome</keyword>
<dbReference type="InterPro" id="IPR044086">
    <property type="entry name" value="LUC3-like"/>
</dbReference>
<dbReference type="InterPro" id="IPR016163">
    <property type="entry name" value="Ald_DH_C"/>
</dbReference>
<dbReference type="PANTHER" id="PTHR11699">
    <property type="entry name" value="ALDEHYDE DEHYDROGENASE-RELATED"/>
    <property type="match status" value="1"/>
</dbReference>
<dbReference type="FunFam" id="3.40.605.10:FF:000007">
    <property type="entry name" value="NAD/NADP-dependent betaine aldehyde dehydrogenase"/>
    <property type="match status" value="1"/>
</dbReference>
<dbReference type="OrthoDB" id="6882680at2"/>
<evidence type="ECO:0000256" key="3">
    <source>
        <dbReference type="PROSITE-ProRule" id="PRU10007"/>
    </source>
</evidence>
<evidence type="ECO:0000259" key="5">
    <source>
        <dbReference type="Pfam" id="PF00171"/>
    </source>
</evidence>
<dbReference type="Proteomes" id="UP000288547">
    <property type="component" value="Unassembled WGS sequence"/>
</dbReference>
<name>A0A3S4BBI8_9MICO</name>
<dbReference type="GO" id="GO:0016620">
    <property type="term" value="F:oxidoreductase activity, acting on the aldehyde or oxo group of donors, NAD or NADP as acceptor"/>
    <property type="evidence" value="ECO:0007669"/>
    <property type="project" value="InterPro"/>
</dbReference>
<protein>
    <submittedName>
        <fullName evidence="6">Aldehyde dehydrogenase family protein</fullName>
    </submittedName>
</protein>
<evidence type="ECO:0000256" key="2">
    <source>
        <dbReference type="ARBA" id="ARBA00023002"/>
    </source>
</evidence>
<dbReference type="Pfam" id="PF00171">
    <property type="entry name" value="Aldedh"/>
    <property type="match status" value="1"/>
</dbReference>
<dbReference type="InterPro" id="IPR016161">
    <property type="entry name" value="Ald_DH/histidinol_DH"/>
</dbReference>
<dbReference type="CDD" id="cd07106">
    <property type="entry name" value="ALDH_AldA-AAD23400"/>
    <property type="match status" value="1"/>
</dbReference>